<protein>
    <recommendedName>
        <fullName evidence="1">FAD-binding domain-containing protein</fullName>
    </recommendedName>
</protein>
<reference evidence="2 3" key="1">
    <citation type="submission" date="2020-03" db="EMBL/GenBank/DDBJ databases">
        <title>Whole genome shotgun sequence of Phytohabitans flavus NBRC 107702.</title>
        <authorList>
            <person name="Komaki H."/>
            <person name="Tamura T."/>
        </authorList>
    </citation>
    <scope>NUCLEOTIDE SEQUENCE [LARGE SCALE GENOMIC DNA]</scope>
    <source>
        <strain evidence="2 3">NBRC 107702</strain>
    </source>
</reference>
<dbReference type="Pfam" id="PF01494">
    <property type="entry name" value="FAD_binding_3"/>
    <property type="match status" value="1"/>
</dbReference>
<dbReference type="PANTHER" id="PTHR42685">
    <property type="entry name" value="GERANYLGERANYL DIPHOSPHATE REDUCTASE"/>
    <property type="match status" value="1"/>
</dbReference>
<reference evidence="2 3" key="2">
    <citation type="submission" date="2020-03" db="EMBL/GenBank/DDBJ databases">
        <authorList>
            <person name="Ichikawa N."/>
            <person name="Kimura A."/>
            <person name="Kitahashi Y."/>
            <person name="Uohara A."/>
        </authorList>
    </citation>
    <scope>NUCLEOTIDE SEQUENCE [LARGE SCALE GENOMIC DNA]</scope>
    <source>
        <strain evidence="2 3">NBRC 107702</strain>
    </source>
</reference>
<organism evidence="2 3">
    <name type="scientific">Phytohabitans flavus</name>
    <dbReference type="NCBI Taxonomy" id="1076124"/>
    <lineage>
        <taxon>Bacteria</taxon>
        <taxon>Bacillati</taxon>
        <taxon>Actinomycetota</taxon>
        <taxon>Actinomycetes</taxon>
        <taxon>Micromonosporales</taxon>
        <taxon>Micromonosporaceae</taxon>
    </lineage>
</organism>
<dbReference type="Proteomes" id="UP000502508">
    <property type="component" value="Chromosome"/>
</dbReference>
<gene>
    <name evidence="2" type="ORF">Pflav_063420</name>
</gene>
<dbReference type="InterPro" id="IPR036188">
    <property type="entry name" value="FAD/NAD-bd_sf"/>
</dbReference>
<evidence type="ECO:0000313" key="2">
    <source>
        <dbReference type="EMBL" id="BCB79932.1"/>
    </source>
</evidence>
<dbReference type="KEGG" id="pfla:Pflav_063420"/>
<dbReference type="SUPFAM" id="SSF51905">
    <property type="entry name" value="FAD/NAD(P)-binding domain"/>
    <property type="match status" value="1"/>
</dbReference>
<dbReference type="EMBL" id="AP022870">
    <property type="protein sequence ID" value="BCB79932.1"/>
    <property type="molecule type" value="Genomic_DNA"/>
</dbReference>
<proteinExistence type="predicted"/>
<accession>A0A6F8Y1D5</accession>
<keyword evidence="3" id="KW-1185">Reference proteome</keyword>
<name>A0A6F8Y1D5_9ACTN</name>
<dbReference type="GO" id="GO:0071949">
    <property type="term" value="F:FAD binding"/>
    <property type="evidence" value="ECO:0007669"/>
    <property type="project" value="InterPro"/>
</dbReference>
<feature type="domain" description="FAD-binding" evidence="1">
    <location>
        <begin position="4"/>
        <end position="71"/>
    </location>
</feature>
<dbReference type="InterPro" id="IPR002938">
    <property type="entry name" value="FAD-bd"/>
</dbReference>
<evidence type="ECO:0000313" key="3">
    <source>
        <dbReference type="Proteomes" id="UP000502508"/>
    </source>
</evidence>
<dbReference type="InterPro" id="IPR050407">
    <property type="entry name" value="Geranylgeranyl_reductase"/>
</dbReference>
<evidence type="ECO:0000259" key="1">
    <source>
        <dbReference type="Pfam" id="PF01494"/>
    </source>
</evidence>
<sequence>MTAYDVVIVGAGPAGASAALAARRAGASVLLLDRSDFPRDKPCGDGIAPHAVEVLVGLGWRTRSTATGRCRHCA</sequence>
<dbReference type="Gene3D" id="3.50.50.60">
    <property type="entry name" value="FAD/NAD(P)-binding domain"/>
    <property type="match status" value="1"/>
</dbReference>
<dbReference type="PANTHER" id="PTHR42685:SF22">
    <property type="entry name" value="CONDITIONED MEDIUM FACTOR RECEPTOR 1"/>
    <property type="match status" value="1"/>
</dbReference>
<dbReference type="AlphaFoldDB" id="A0A6F8Y1D5"/>